<evidence type="ECO:0000313" key="18">
    <source>
        <dbReference type="Ensembl" id="ENSGALP00010029189.1"/>
    </source>
</evidence>
<comment type="caution">
    <text evidence="14">Lacks conserved residue(s) required for the propagation of feature annotation.</text>
</comment>
<dbReference type="OrthoDB" id="9907024at2759"/>
<dbReference type="SUPFAM" id="SSF57492">
    <property type="entry name" value="Trefoil"/>
    <property type="match status" value="1"/>
</dbReference>
<evidence type="ECO:0000256" key="8">
    <source>
        <dbReference type="ARBA" id="ARBA00022989"/>
    </source>
</evidence>
<reference evidence="18" key="3">
    <citation type="submission" date="2025-09" db="UniProtKB">
        <authorList>
            <consortium name="Ensembl"/>
        </authorList>
    </citation>
    <scope>IDENTIFICATION</scope>
    <source>
        <strain evidence="18">broiler</strain>
    </source>
</reference>
<dbReference type="PANTHER" id="PTHR23343:SF41">
    <property type="entry name" value="ZONA PELLUCIDA SPERM-BINDING PROTEIN 1"/>
    <property type="match status" value="1"/>
</dbReference>
<comment type="subcellular location">
    <subcellularLocation>
        <location evidence="1">Cell membrane</location>
        <topology evidence="1">Single-pass type I membrane protein</topology>
    </subcellularLocation>
    <subcellularLocation>
        <location evidence="13">Zona pellucida</location>
    </subcellularLocation>
</comment>
<dbReference type="InterPro" id="IPR017977">
    <property type="entry name" value="ZP_dom_CS"/>
</dbReference>
<dbReference type="GO" id="GO:0035805">
    <property type="term" value="C:egg coat"/>
    <property type="evidence" value="ECO:0000318"/>
    <property type="project" value="GO_Central"/>
</dbReference>
<keyword evidence="20" id="KW-1267">Proteomics identification</keyword>
<dbReference type="GlyGen" id="A0A8V0Z7G6">
    <property type="glycosylation" value="3 sites"/>
</dbReference>
<evidence type="ECO:0000256" key="1">
    <source>
        <dbReference type="ARBA" id="ARBA00004251"/>
    </source>
</evidence>
<evidence type="ECO:0000256" key="13">
    <source>
        <dbReference type="ARBA" id="ARBA00024183"/>
    </source>
</evidence>
<sequence length="1100" mass="116892">MPCTVELWGPTPARCCFSPISWSSTRSQFPICRTQGMPAFKQLSLPPITSLTPQSSDCCPGLPSGLALLQYHYDCGDFGMQLLAYPTRGRTVHFKVLDEFGTRFEVANCSICMHWLNTGEDGGLIFSAGYEGCHVLVKDGRYVLRVQLEEMLLSGVVAASYEVNMTCPRPAGYEILRDEKVHGHQRPDRGNGALSSHGVDVLIPRPRPGLLQHTAHSALAIPRPQLPPGAPVEQSHSMAHTQSILGHSELQHQPQPGTGHLRPQPQNQPGMIHASGQTQMGVLRPGLQSQNQPGMVHAGGQIHPGVLRPGLQSQNQHGLLNVGSQTQPGVLRPGLQSQNQQGLVRPGSETQPGVLRPGLQSSNQHGLAQPGGQTQLGVLRPGLQSQNQHGLARPGGQSQPGVLRPGLQSSNQHGLVRPGSESQPGVLHPGLQSPNQHGLLYPGGQSQPGVLRPGLQSQSQHGLLHPGGQSQPGVLRPGLQSQNQHGLLHPGGQSQPGALRPGLQLQNQPGLAHAGSQTQAGLFHSGLQPLNQPSLVRPGLQPGLMHTSTHTQAGFVRPGLQPQSQLGMLLPSLQSHAQGSLLRPSLQSQAGLLQPSQPRPGLLRPGLPSRPGLVSPGLQSQAQPGLLHPTALFYPSAGAGEPLTREQCQVAVGRLSCVSPPGRDACLQAGCCFDDTDRATPCYYGNTATVQCLPEGHFVLVVPRGLSAQPYNLDSVRLASTQPGCQPTQTTDAFVLFHFPVTQCGTTVQVIEDRLVYENQLISTIDVQPGPRGSVTRDSVYILHARCIYNATELLPLSLEVAVPPTAAPLAQPGPLQLQLRIATDESYSSYYPDADYPLVKVLRDPIYVEVRLLQKTDPNLVLVLHQCWAAPSTSPAAEPQWPILVDGCPFSGDNYRTQLVPVGPATLQLPFPSHYQRFAISTFAFVDSPSMVVLEGEVRQGGSSRSAGPHRDTGCDTAPCPTGVHPVQRLRVPPVTARALPALLPSGRAFPGPTSCSGQEVSRHLGHGHLPGTHRPAAGSCSGEALSMCCRLLAPPPGQDLLLRLQRGQAGTINQRLAKTSGGICGMGAMRAEGGEGGTQPQQKQVCPGPPPAPWPPPR</sequence>
<dbReference type="PANTHER" id="PTHR23343">
    <property type="entry name" value="ZONA PELLUCIDA SPERM-BINDING PROTEIN"/>
    <property type="match status" value="1"/>
</dbReference>
<protein>
    <submittedName>
        <fullName evidence="18">Zona pellucida glycoprotein 1</fullName>
    </submittedName>
</protein>
<dbReference type="Pfam" id="PF00100">
    <property type="entry name" value="Zona_pellucida"/>
    <property type="match status" value="1"/>
</dbReference>
<evidence type="ECO:0000259" key="16">
    <source>
        <dbReference type="PROSITE" id="PS51034"/>
    </source>
</evidence>
<feature type="domain" description="ZP" evidence="16">
    <location>
        <begin position="691"/>
        <end position="963"/>
    </location>
</feature>
<organism evidence="18 19">
    <name type="scientific">Gallus gallus</name>
    <name type="common">Chicken</name>
    <dbReference type="NCBI Taxonomy" id="9031"/>
    <lineage>
        <taxon>Eukaryota</taxon>
        <taxon>Metazoa</taxon>
        <taxon>Chordata</taxon>
        <taxon>Craniata</taxon>
        <taxon>Vertebrata</taxon>
        <taxon>Euteleostomi</taxon>
        <taxon>Archelosauria</taxon>
        <taxon>Archosauria</taxon>
        <taxon>Dinosauria</taxon>
        <taxon>Saurischia</taxon>
        <taxon>Theropoda</taxon>
        <taxon>Coelurosauria</taxon>
        <taxon>Aves</taxon>
        <taxon>Neognathae</taxon>
        <taxon>Galloanserae</taxon>
        <taxon>Galliformes</taxon>
        <taxon>Phasianidae</taxon>
        <taxon>Phasianinae</taxon>
        <taxon>Gallus</taxon>
    </lineage>
</organism>
<dbReference type="InterPro" id="IPR042235">
    <property type="entry name" value="ZP-C_dom"/>
</dbReference>
<keyword evidence="19" id="KW-1185">Reference proteome</keyword>
<feature type="domain" description="P-type" evidence="17">
    <location>
        <begin position="646"/>
        <end position="686"/>
    </location>
</feature>
<keyword evidence="5" id="KW-0165">Cleavage on pair of basic residues</keyword>
<dbReference type="Gene3D" id="2.60.40.4100">
    <property type="entry name" value="Zona pellucida, ZP-C domain"/>
    <property type="match status" value="1"/>
</dbReference>
<dbReference type="GO" id="GO:0007339">
    <property type="term" value="P:binding of sperm to zona pellucida"/>
    <property type="evidence" value="ECO:0000318"/>
    <property type="project" value="GO_Central"/>
</dbReference>
<keyword evidence="12" id="KW-0278">Fertilization</keyword>
<dbReference type="CDD" id="cd00111">
    <property type="entry name" value="Trefoil"/>
    <property type="match status" value="1"/>
</dbReference>
<dbReference type="Pfam" id="PF22821">
    <property type="entry name" value="ZP1_ZP4_Ig-like"/>
    <property type="match status" value="1"/>
</dbReference>
<evidence type="ECO:0000256" key="7">
    <source>
        <dbReference type="ARBA" id="ARBA00022729"/>
    </source>
</evidence>
<evidence type="ECO:0000256" key="15">
    <source>
        <dbReference type="SAM" id="MobiDB-lite"/>
    </source>
</evidence>
<evidence type="ECO:0007829" key="20">
    <source>
        <dbReference type="PeptideAtlas" id="A0A8V0Z7G6"/>
    </source>
</evidence>
<dbReference type="Pfam" id="PF00088">
    <property type="entry name" value="Trefoil"/>
    <property type="match status" value="1"/>
</dbReference>
<feature type="region of interest" description="Disordered" evidence="15">
    <location>
        <begin position="591"/>
        <end position="622"/>
    </location>
</feature>
<dbReference type="PROSITE" id="PS51034">
    <property type="entry name" value="ZP_2"/>
    <property type="match status" value="1"/>
</dbReference>
<dbReference type="GeneTree" id="ENSGT00940000161188"/>
<dbReference type="InterPro" id="IPR054554">
    <property type="entry name" value="ZP1/4_Ig-like"/>
</dbReference>
<keyword evidence="8" id="KW-1133">Transmembrane helix</keyword>
<dbReference type="Pfam" id="PF23344">
    <property type="entry name" value="ZP-N"/>
    <property type="match status" value="1"/>
</dbReference>
<dbReference type="InterPro" id="IPR044913">
    <property type="entry name" value="P_trefoil_dom_sf"/>
</dbReference>
<evidence type="ECO:0000256" key="5">
    <source>
        <dbReference type="ARBA" id="ARBA00022685"/>
    </source>
</evidence>
<dbReference type="Gene3D" id="2.60.40.3210">
    <property type="entry name" value="Zona pellucida, ZP-N domain"/>
    <property type="match status" value="1"/>
</dbReference>
<dbReference type="Proteomes" id="UP000000539">
    <property type="component" value="Chromosome 5"/>
</dbReference>
<dbReference type="InterPro" id="IPR051148">
    <property type="entry name" value="Zona_Pellucida_Domain_gp"/>
</dbReference>
<evidence type="ECO:0000256" key="2">
    <source>
        <dbReference type="ARBA" id="ARBA00022475"/>
    </source>
</evidence>
<dbReference type="GO" id="GO:0032190">
    <property type="term" value="F:acrosin binding"/>
    <property type="evidence" value="ECO:0000318"/>
    <property type="project" value="GO_Central"/>
</dbReference>
<feature type="compositionally biased region" description="Polar residues" evidence="15">
    <location>
        <begin position="264"/>
        <end position="280"/>
    </location>
</feature>
<keyword evidence="11" id="KW-0325">Glycoprotein</keyword>
<feature type="compositionally biased region" description="Polar residues" evidence="15">
    <location>
        <begin position="311"/>
        <end position="328"/>
    </location>
</feature>
<keyword evidence="6" id="KW-0812">Transmembrane</keyword>
<dbReference type="SMART" id="SM00241">
    <property type="entry name" value="ZP"/>
    <property type="match status" value="1"/>
</dbReference>
<proteinExistence type="evidence at protein level"/>
<evidence type="ECO:0000256" key="12">
    <source>
        <dbReference type="ARBA" id="ARBA00023279"/>
    </source>
</evidence>
<dbReference type="Ensembl" id="ENSGALT00010049380.1">
    <property type="protein sequence ID" value="ENSGALP00010029189.1"/>
    <property type="gene ID" value="ENSGALG00010020417.1"/>
</dbReference>
<reference evidence="18" key="1">
    <citation type="submission" date="2020-11" db="EMBL/GenBank/DDBJ databases">
        <title>Gallus gallus (Chicken) genome, bGalGal1, GRCg7b, maternal haplotype autosomes + Z &amp; W.</title>
        <authorList>
            <person name="Warren W."/>
            <person name="Formenti G."/>
            <person name="Fedrigo O."/>
            <person name="Haase B."/>
            <person name="Mountcastle J."/>
            <person name="Balacco J."/>
            <person name="Tracey A."/>
            <person name="Schneider V."/>
            <person name="Okimoto R."/>
            <person name="Cheng H."/>
            <person name="Hawken R."/>
            <person name="Howe K."/>
            <person name="Jarvis E.D."/>
        </authorList>
    </citation>
    <scope>NUCLEOTIDE SEQUENCE [LARGE SCALE GENOMIC DNA]</scope>
    <source>
        <strain evidence="18">Broiler</strain>
    </source>
</reference>
<feature type="region of interest" description="Disordered" evidence="15">
    <location>
        <begin position="941"/>
        <end position="963"/>
    </location>
</feature>
<dbReference type="GO" id="GO:0060468">
    <property type="term" value="P:prevention of polyspermy"/>
    <property type="evidence" value="ECO:0000318"/>
    <property type="project" value="GO_Central"/>
</dbReference>
<gene>
    <name evidence="18" type="primary">ZP1</name>
</gene>
<feature type="compositionally biased region" description="Polar residues" evidence="15">
    <location>
        <begin position="359"/>
        <end position="376"/>
    </location>
</feature>
<dbReference type="InterPro" id="IPR055356">
    <property type="entry name" value="ZP-N"/>
</dbReference>
<dbReference type="PROSITE" id="PS51448">
    <property type="entry name" value="P_TREFOIL_2"/>
    <property type="match status" value="1"/>
</dbReference>
<evidence type="ECO:0000256" key="3">
    <source>
        <dbReference type="ARBA" id="ARBA00022525"/>
    </source>
</evidence>
<evidence type="ECO:0000259" key="17">
    <source>
        <dbReference type="PROSITE" id="PS51448"/>
    </source>
</evidence>
<evidence type="ECO:0000256" key="11">
    <source>
        <dbReference type="ARBA" id="ARBA00023180"/>
    </source>
</evidence>
<dbReference type="GO" id="GO:0035804">
    <property type="term" value="F:structural constituent of egg coat"/>
    <property type="evidence" value="ECO:0000318"/>
    <property type="project" value="GO_Central"/>
</dbReference>
<evidence type="ECO:0000256" key="4">
    <source>
        <dbReference type="ARBA" id="ARBA00022530"/>
    </source>
</evidence>
<feature type="compositionally biased region" description="Low complexity" evidence="15">
    <location>
        <begin position="591"/>
        <end position="613"/>
    </location>
</feature>
<keyword evidence="9" id="KW-0472">Membrane</keyword>
<dbReference type="PROSITE" id="PS00682">
    <property type="entry name" value="ZP_1"/>
    <property type="match status" value="1"/>
</dbReference>
<evidence type="ECO:0000256" key="6">
    <source>
        <dbReference type="ARBA" id="ARBA00022692"/>
    </source>
</evidence>
<keyword evidence="4" id="KW-0272">Extracellular matrix</keyword>
<reference evidence="18" key="2">
    <citation type="submission" date="2025-08" db="UniProtKB">
        <authorList>
            <consortium name="Ensembl"/>
        </authorList>
    </citation>
    <scope>IDENTIFICATION</scope>
    <source>
        <strain evidence="18">broiler</strain>
    </source>
</reference>
<feature type="compositionally biased region" description="Pro residues" evidence="15">
    <location>
        <begin position="1089"/>
        <end position="1100"/>
    </location>
</feature>
<dbReference type="AlphaFoldDB" id="A0A8V0Z7G6"/>
<name>A0A8V0Z7G6_CHICK</name>
<dbReference type="InterPro" id="IPR000519">
    <property type="entry name" value="P_trefoil_dom"/>
</dbReference>
<keyword evidence="7" id="KW-0732">Signal</keyword>
<dbReference type="SMART" id="SM00018">
    <property type="entry name" value="PD"/>
    <property type="match status" value="1"/>
</dbReference>
<keyword evidence="3" id="KW-0964">Secreted</keyword>
<dbReference type="InterPro" id="IPR001507">
    <property type="entry name" value="ZP_dom"/>
</dbReference>
<keyword evidence="10" id="KW-1015">Disulfide bond</keyword>
<evidence type="ECO:0000256" key="9">
    <source>
        <dbReference type="ARBA" id="ARBA00023136"/>
    </source>
</evidence>
<feature type="region of interest" description="Disordered" evidence="15">
    <location>
        <begin position="994"/>
        <end position="1019"/>
    </location>
</feature>
<keyword evidence="2" id="KW-1003">Cell membrane</keyword>
<feature type="region of interest" description="Disordered" evidence="15">
    <location>
        <begin position="1070"/>
        <end position="1100"/>
    </location>
</feature>
<evidence type="ECO:0000256" key="14">
    <source>
        <dbReference type="PROSITE-ProRule" id="PRU00779"/>
    </source>
</evidence>
<feature type="region of interest" description="Disordered" evidence="15">
    <location>
        <begin position="250"/>
        <end position="500"/>
    </location>
</feature>
<dbReference type="FunCoup" id="A0A8V0Z7G6">
    <property type="interactions" value="39"/>
</dbReference>
<evidence type="ECO:0000313" key="19">
    <source>
        <dbReference type="Proteomes" id="UP000000539"/>
    </source>
</evidence>
<accession>A0A8V0Z7G6</accession>
<evidence type="ECO:0000256" key="10">
    <source>
        <dbReference type="ARBA" id="ARBA00023157"/>
    </source>
</evidence>
<dbReference type="InterPro" id="IPR055355">
    <property type="entry name" value="ZP-C"/>
</dbReference>
<dbReference type="GO" id="GO:0005886">
    <property type="term" value="C:plasma membrane"/>
    <property type="evidence" value="ECO:0007669"/>
    <property type="project" value="UniProtKB-SubCell"/>
</dbReference>
<feature type="region of interest" description="Disordered" evidence="15">
    <location>
        <begin position="524"/>
        <end position="547"/>
    </location>
</feature>